<keyword evidence="3" id="KW-1185">Reference proteome</keyword>
<dbReference type="Proteomes" id="UP001497444">
    <property type="component" value="Chromosome 8"/>
</dbReference>
<name>A0ABP0XHC8_9BRYO</name>
<organism evidence="2 3">
    <name type="scientific">Sphagnum jensenii</name>
    <dbReference type="NCBI Taxonomy" id="128206"/>
    <lineage>
        <taxon>Eukaryota</taxon>
        <taxon>Viridiplantae</taxon>
        <taxon>Streptophyta</taxon>
        <taxon>Embryophyta</taxon>
        <taxon>Bryophyta</taxon>
        <taxon>Sphagnophytina</taxon>
        <taxon>Sphagnopsida</taxon>
        <taxon>Sphagnales</taxon>
        <taxon>Sphagnaceae</taxon>
        <taxon>Sphagnum</taxon>
    </lineage>
</organism>
<evidence type="ECO:0000256" key="1">
    <source>
        <dbReference type="SAM" id="MobiDB-lite"/>
    </source>
</evidence>
<accession>A0ABP0XHC8</accession>
<dbReference type="EMBL" id="OZ020103">
    <property type="protein sequence ID" value="CAK9277920.1"/>
    <property type="molecule type" value="Genomic_DNA"/>
</dbReference>
<protein>
    <submittedName>
        <fullName evidence="2">Uncharacterized protein</fullName>
    </submittedName>
</protein>
<proteinExistence type="predicted"/>
<evidence type="ECO:0000313" key="2">
    <source>
        <dbReference type="EMBL" id="CAK9277920.1"/>
    </source>
</evidence>
<feature type="region of interest" description="Disordered" evidence="1">
    <location>
        <begin position="1"/>
        <end position="21"/>
    </location>
</feature>
<evidence type="ECO:0000313" key="3">
    <source>
        <dbReference type="Proteomes" id="UP001497444"/>
    </source>
</evidence>
<sequence>MTEKKALEDQNAAKGRRADSQRKMCFSCRLLWSALGELILVMEQDPWCLIDNLYGECESRFLETIGVTILGDYWCRAFKGVKGGGQ</sequence>
<gene>
    <name evidence="2" type="ORF">CSSPJE1EN1_LOCUS23398</name>
</gene>
<reference evidence="2" key="1">
    <citation type="submission" date="2024-02" db="EMBL/GenBank/DDBJ databases">
        <authorList>
            <consortium name="ELIXIR-Norway"/>
            <consortium name="Elixir Norway"/>
        </authorList>
    </citation>
    <scope>NUCLEOTIDE SEQUENCE</scope>
</reference>